<dbReference type="SUPFAM" id="SSF50978">
    <property type="entry name" value="WD40 repeat-like"/>
    <property type="match status" value="1"/>
</dbReference>
<organism evidence="4 5">
    <name type="scientific">Cyphellophora europaea (strain CBS 101466)</name>
    <name type="common">Phialophora europaea</name>
    <dbReference type="NCBI Taxonomy" id="1220924"/>
    <lineage>
        <taxon>Eukaryota</taxon>
        <taxon>Fungi</taxon>
        <taxon>Dikarya</taxon>
        <taxon>Ascomycota</taxon>
        <taxon>Pezizomycotina</taxon>
        <taxon>Eurotiomycetes</taxon>
        <taxon>Chaetothyriomycetidae</taxon>
        <taxon>Chaetothyriales</taxon>
        <taxon>Cyphellophoraceae</taxon>
        <taxon>Cyphellophora</taxon>
    </lineage>
</organism>
<dbReference type="InParanoid" id="W2RXU2"/>
<dbReference type="VEuPathDB" id="FungiDB:HMPREF1541_03266"/>
<dbReference type="Gene3D" id="2.130.10.10">
    <property type="entry name" value="YVTN repeat-like/Quinoprotein amine dehydrogenase"/>
    <property type="match status" value="1"/>
</dbReference>
<dbReference type="SMART" id="SM00320">
    <property type="entry name" value="WD40"/>
    <property type="match status" value="7"/>
</dbReference>
<keyword evidence="2" id="KW-0677">Repeat</keyword>
<accession>W2RXU2</accession>
<evidence type="ECO:0000313" key="4">
    <source>
        <dbReference type="EMBL" id="ETN41331.1"/>
    </source>
</evidence>
<dbReference type="eggNOG" id="KOG4155">
    <property type="taxonomic scope" value="Eukaryota"/>
</dbReference>
<dbReference type="Proteomes" id="UP000030752">
    <property type="component" value="Unassembled WGS sequence"/>
</dbReference>
<dbReference type="GeneID" id="19970605"/>
<dbReference type="InterPro" id="IPR015943">
    <property type="entry name" value="WD40/YVTN_repeat-like_dom_sf"/>
</dbReference>
<dbReference type="RefSeq" id="XP_008715840.1">
    <property type="nucleotide sequence ID" value="XM_008717618.1"/>
</dbReference>
<evidence type="ECO:0000313" key="5">
    <source>
        <dbReference type="Proteomes" id="UP000030752"/>
    </source>
</evidence>
<name>W2RXU2_CYPE1</name>
<proteinExistence type="predicted"/>
<dbReference type="InterPro" id="IPR001680">
    <property type="entry name" value="WD40_rpt"/>
</dbReference>
<dbReference type="InterPro" id="IPR051510">
    <property type="entry name" value="SKI8"/>
</dbReference>
<dbReference type="FunCoup" id="W2RXU2">
    <property type="interactions" value="142"/>
</dbReference>
<gene>
    <name evidence="4" type="ORF">HMPREF1541_03266</name>
</gene>
<keyword evidence="1 3" id="KW-0853">WD repeat</keyword>
<dbReference type="GO" id="GO:0032991">
    <property type="term" value="C:protein-containing complex"/>
    <property type="evidence" value="ECO:0007669"/>
    <property type="project" value="UniProtKB-ARBA"/>
</dbReference>
<evidence type="ECO:0000256" key="1">
    <source>
        <dbReference type="ARBA" id="ARBA00022574"/>
    </source>
</evidence>
<dbReference type="STRING" id="1220924.W2RXU2"/>
<dbReference type="InterPro" id="IPR036322">
    <property type="entry name" value="WD40_repeat_dom_sf"/>
</dbReference>
<dbReference type="PROSITE" id="PS50294">
    <property type="entry name" value="WD_REPEATS_REGION"/>
    <property type="match status" value="1"/>
</dbReference>
<dbReference type="CDD" id="cd00200">
    <property type="entry name" value="WD40"/>
    <property type="match status" value="1"/>
</dbReference>
<dbReference type="HOGENOM" id="CLU_000288_57_11_1"/>
<dbReference type="GO" id="GO:0005634">
    <property type="term" value="C:nucleus"/>
    <property type="evidence" value="ECO:0007669"/>
    <property type="project" value="TreeGrafter"/>
</dbReference>
<feature type="repeat" description="WD" evidence="3">
    <location>
        <begin position="246"/>
        <end position="287"/>
    </location>
</feature>
<dbReference type="AlphaFoldDB" id="W2RXU2"/>
<dbReference type="PROSITE" id="PS50082">
    <property type="entry name" value="WD_REPEATS_2"/>
    <property type="match status" value="2"/>
</dbReference>
<dbReference type="Pfam" id="PF00400">
    <property type="entry name" value="WD40"/>
    <property type="match status" value="4"/>
</dbReference>
<evidence type="ECO:0000256" key="2">
    <source>
        <dbReference type="ARBA" id="ARBA00022737"/>
    </source>
</evidence>
<dbReference type="PANTHER" id="PTHR44090">
    <property type="entry name" value="WD REPEAT-CONTAINING PROTEIN 61"/>
    <property type="match status" value="1"/>
</dbReference>
<dbReference type="InterPro" id="IPR019775">
    <property type="entry name" value="WD40_repeat_CS"/>
</dbReference>
<dbReference type="PANTHER" id="PTHR44090:SF1">
    <property type="entry name" value="SUPERKILLER COMPLEX PROTEIN 8"/>
    <property type="match status" value="1"/>
</dbReference>
<protein>
    <submittedName>
        <fullName evidence="4">Uncharacterized protein</fullName>
    </submittedName>
</protein>
<feature type="repeat" description="WD" evidence="3">
    <location>
        <begin position="116"/>
        <end position="157"/>
    </location>
</feature>
<keyword evidence="5" id="KW-1185">Reference proteome</keyword>
<dbReference type="EMBL" id="KB822719">
    <property type="protein sequence ID" value="ETN41331.1"/>
    <property type="molecule type" value="Genomic_DNA"/>
</dbReference>
<evidence type="ECO:0000256" key="3">
    <source>
        <dbReference type="PROSITE-ProRule" id="PRU00221"/>
    </source>
</evidence>
<dbReference type="OrthoDB" id="10251741at2759"/>
<dbReference type="PROSITE" id="PS00678">
    <property type="entry name" value="WD_REPEATS_1"/>
    <property type="match status" value="2"/>
</dbReference>
<reference evidence="4 5" key="1">
    <citation type="submission" date="2013-03" db="EMBL/GenBank/DDBJ databases">
        <title>The Genome Sequence of Phialophora europaea CBS 101466.</title>
        <authorList>
            <consortium name="The Broad Institute Genomics Platform"/>
            <person name="Cuomo C."/>
            <person name="de Hoog S."/>
            <person name="Gorbushina A."/>
            <person name="Walker B."/>
            <person name="Young S.K."/>
            <person name="Zeng Q."/>
            <person name="Gargeya S."/>
            <person name="Fitzgerald M."/>
            <person name="Haas B."/>
            <person name="Abouelleil A."/>
            <person name="Allen A.W."/>
            <person name="Alvarado L."/>
            <person name="Arachchi H.M."/>
            <person name="Berlin A.M."/>
            <person name="Chapman S.B."/>
            <person name="Gainer-Dewar J."/>
            <person name="Goldberg J."/>
            <person name="Griggs A."/>
            <person name="Gujja S."/>
            <person name="Hansen M."/>
            <person name="Howarth C."/>
            <person name="Imamovic A."/>
            <person name="Ireland A."/>
            <person name="Larimer J."/>
            <person name="McCowan C."/>
            <person name="Murphy C."/>
            <person name="Pearson M."/>
            <person name="Poon T.W."/>
            <person name="Priest M."/>
            <person name="Roberts A."/>
            <person name="Saif S."/>
            <person name="Shea T."/>
            <person name="Sisk P."/>
            <person name="Sykes S."/>
            <person name="Wortman J."/>
            <person name="Nusbaum C."/>
            <person name="Birren B."/>
        </authorList>
    </citation>
    <scope>NUCLEOTIDE SEQUENCE [LARGE SCALE GENOMIC DNA]</scope>
    <source>
        <strain evidence="4 5">CBS 101466</strain>
    </source>
</reference>
<sequence>MSKQYLALHSIDNAHPSDVFALATTSSSIISASGDPTITIHSTSSSEDGTAFPLTQVLSGAHALGCHHLATSPAGTRLVSVGFGGELKIWDHAEAKWSLSGEILDGVVRKGKAGGAKSKAGEVWAVAISADGAYVAATTADGGINVWDVQDPKQPRKLAEYASKGSFGMCVDLSADGRFVATGTEGGNAFVFSTSGTGRLLHSLPGLVKPVRAVKFSPGSKLLAAAGDARVVSLYDAESGEQVANLQGHEGWITSLDWSATGAYLLSGGLDGRVKVWDVEVRKCVATHSESEKGLWAVKWLPKGDTSVERGKAERFVTAGAAGSVAIYREATGG</sequence>